<protein>
    <submittedName>
        <fullName evidence="2">Uncharacterized protein</fullName>
    </submittedName>
</protein>
<comment type="caution">
    <text evidence="2">The sequence shown here is derived from an EMBL/GenBank/DDBJ whole genome shotgun (WGS) entry which is preliminary data.</text>
</comment>
<evidence type="ECO:0000313" key="3">
    <source>
        <dbReference type="Proteomes" id="UP000823775"/>
    </source>
</evidence>
<proteinExistence type="predicted"/>
<dbReference type="Proteomes" id="UP000823775">
    <property type="component" value="Unassembled WGS sequence"/>
</dbReference>
<sequence>MAYEATLEQSSHSRAPSRSHPWSSHAQPVGNGSESHSKMPRRRHWRFAGIGLGSCRSVPVQMTGIL</sequence>
<name>A0ABS8STN3_DATST</name>
<keyword evidence="3" id="KW-1185">Reference proteome</keyword>
<feature type="non-terminal residue" evidence="2">
    <location>
        <position position="66"/>
    </location>
</feature>
<gene>
    <name evidence="2" type="ORF">HAX54_048325</name>
</gene>
<feature type="compositionally biased region" description="Low complexity" evidence="1">
    <location>
        <begin position="10"/>
        <end position="26"/>
    </location>
</feature>
<feature type="region of interest" description="Disordered" evidence="1">
    <location>
        <begin position="1"/>
        <end position="41"/>
    </location>
</feature>
<evidence type="ECO:0000313" key="2">
    <source>
        <dbReference type="EMBL" id="MCD7462352.1"/>
    </source>
</evidence>
<accession>A0ABS8STN3</accession>
<reference evidence="2 3" key="1">
    <citation type="journal article" date="2021" name="BMC Genomics">
        <title>Datura genome reveals duplications of psychoactive alkaloid biosynthetic genes and high mutation rate following tissue culture.</title>
        <authorList>
            <person name="Rajewski A."/>
            <person name="Carter-House D."/>
            <person name="Stajich J."/>
            <person name="Litt A."/>
        </authorList>
    </citation>
    <scope>NUCLEOTIDE SEQUENCE [LARGE SCALE GENOMIC DNA]</scope>
    <source>
        <strain evidence="2">AR-01</strain>
    </source>
</reference>
<organism evidence="2 3">
    <name type="scientific">Datura stramonium</name>
    <name type="common">Jimsonweed</name>
    <name type="synonym">Common thornapple</name>
    <dbReference type="NCBI Taxonomy" id="4076"/>
    <lineage>
        <taxon>Eukaryota</taxon>
        <taxon>Viridiplantae</taxon>
        <taxon>Streptophyta</taxon>
        <taxon>Embryophyta</taxon>
        <taxon>Tracheophyta</taxon>
        <taxon>Spermatophyta</taxon>
        <taxon>Magnoliopsida</taxon>
        <taxon>eudicotyledons</taxon>
        <taxon>Gunneridae</taxon>
        <taxon>Pentapetalae</taxon>
        <taxon>asterids</taxon>
        <taxon>lamiids</taxon>
        <taxon>Solanales</taxon>
        <taxon>Solanaceae</taxon>
        <taxon>Solanoideae</taxon>
        <taxon>Datureae</taxon>
        <taxon>Datura</taxon>
    </lineage>
</organism>
<dbReference type="EMBL" id="JACEIK010000796">
    <property type="protein sequence ID" value="MCD7462352.1"/>
    <property type="molecule type" value="Genomic_DNA"/>
</dbReference>
<evidence type="ECO:0000256" key="1">
    <source>
        <dbReference type="SAM" id="MobiDB-lite"/>
    </source>
</evidence>